<proteinExistence type="predicted"/>
<evidence type="ECO:0000313" key="1">
    <source>
        <dbReference type="EMBL" id="KAK0727169.1"/>
    </source>
</evidence>
<dbReference type="AlphaFoldDB" id="A0AA40B3U2"/>
<protein>
    <submittedName>
        <fullName evidence="1">Uncharacterized protein</fullName>
    </submittedName>
</protein>
<dbReference type="GeneID" id="85328123"/>
<sequence length="143" mass="15840">MRLEPAVGGDPNVVFHYQPLNDTGSNVQTIFQVDFNVLNQGVQNTIAMPHFTFPGAITTANSQVAVLNTFLQLFVIAQTGDPANPWRILMDWQNHLCVVMPAGPCLSGDVMRNRLFFCTKPKGTRALYLADNKTTLINYMPAN</sequence>
<comment type="caution">
    <text evidence="1">The sequence shown here is derived from an EMBL/GenBank/DDBJ whole genome shotgun (WGS) entry which is preliminary data.</text>
</comment>
<keyword evidence="2" id="KW-1185">Reference proteome</keyword>
<accession>A0AA40B3U2</accession>
<organism evidence="1 2">
    <name type="scientific">Lasiosphaeria miniovina</name>
    <dbReference type="NCBI Taxonomy" id="1954250"/>
    <lineage>
        <taxon>Eukaryota</taxon>
        <taxon>Fungi</taxon>
        <taxon>Dikarya</taxon>
        <taxon>Ascomycota</taxon>
        <taxon>Pezizomycotina</taxon>
        <taxon>Sordariomycetes</taxon>
        <taxon>Sordariomycetidae</taxon>
        <taxon>Sordariales</taxon>
        <taxon>Lasiosphaeriaceae</taxon>
        <taxon>Lasiosphaeria</taxon>
    </lineage>
</organism>
<dbReference type="RefSeq" id="XP_060300025.1">
    <property type="nucleotide sequence ID" value="XM_060444853.1"/>
</dbReference>
<gene>
    <name evidence="1" type="ORF">B0T26DRAFT_747527</name>
</gene>
<reference evidence="1" key="1">
    <citation type="submission" date="2023-06" db="EMBL/GenBank/DDBJ databases">
        <title>Genome-scale phylogeny and comparative genomics of the fungal order Sordariales.</title>
        <authorList>
            <consortium name="Lawrence Berkeley National Laboratory"/>
            <person name="Hensen N."/>
            <person name="Bonometti L."/>
            <person name="Westerberg I."/>
            <person name="Brannstrom I.O."/>
            <person name="Guillou S."/>
            <person name="Cros-Aarteil S."/>
            <person name="Calhoun S."/>
            <person name="Haridas S."/>
            <person name="Kuo A."/>
            <person name="Mondo S."/>
            <person name="Pangilinan J."/>
            <person name="Riley R."/>
            <person name="LaButti K."/>
            <person name="Andreopoulos B."/>
            <person name="Lipzen A."/>
            <person name="Chen C."/>
            <person name="Yanf M."/>
            <person name="Daum C."/>
            <person name="Ng V."/>
            <person name="Clum A."/>
            <person name="Steindorff A."/>
            <person name="Ohm R."/>
            <person name="Martin F."/>
            <person name="Silar P."/>
            <person name="Natvig D."/>
            <person name="Lalanne C."/>
            <person name="Gautier V."/>
            <person name="Ament-velasquez S.L."/>
            <person name="Kruys A."/>
            <person name="Hutchinson M.I."/>
            <person name="Powell A.J."/>
            <person name="Barry K."/>
            <person name="Miller A.N."/>
            <person name="Grigoriev I.V."/>
            <person name="Debuchy R."/>
            <person name="Gladieux P."/>
            <person name="Thoren M.H."/>
            <person name="Johannesson H."/>
        </authorList>
    </citation>
    <scope>NUCLEOTIDE SEQUENCE</scope>
    <source>
        <strain evidence="1">SMH2392-1A</strain>
    </source>
</reference>
<dbReference type="Proteomes" id="UP001172101">
    <property type="component" value="Unassembled WGS sequence"/>
</dbReference>
<evidence type="ECO:0000313" key="2">
    <source>
        <dbReference type="Proteomes" id="UP001172101"/>
    </source>
</evidence>
<name>A0AA40B3U2_9PEZI</name>
<dbReference type="EMBL" id="JAUIRO010000002">
    <property type="protein sequence ID" value="KAK0727169.1"/>
    <property type="molecule type" value="Genomic_DNA"/>
</dbReference>